<sequence length="500" mass="55349">MTLDISELRIAYCKRQRIIPIKPKMTNLVLESSYPTPYATSSLLSILLLSMAGQKHTPDTKTEIKDSYDYIVVGAGSAGSVVAGRLSEKSCASVLLLEAGENSPKLTDIPVTNKYFTQTNLDWNFETTSQTYTGKGLNNGKITMSAGKTVGGSSVINGLQSIRGNKKDYNNWAAQGAVGWSFEEVLPYFKKMENNTDSKFVKNGYHGVNGPLTISKPSYESELKAAIHEAVNKMGYKFVDSNGPTQNGFFDLQATMKDGQRCSAAKAYLVPNENRENLDIISSAFVKKIIIKDRQAQGVVFEFKKKTRKVTARKEVIVSAGAINSAKLLMLSGIGPRKELEKHKIPVIADLPVGRNLQEQYGVLINFVLSNKIEPFTQKIRDDASIREYINSKSGPLTSLAGVSDVAFLSKIGVQPPDDYPDYELYFGEGIMEIVKEKYNIKPEKRCLYSLVGRIFNFGPNSPEFETTLRHSRSPNSQFSPSSGSENHRPPNHQCRHISI</sequence>
<evidence type="ECO:0000256" key="1">
    <source>
        <dbReference type="ARBA" id="ARBA00001974"/>
    </source>
</evidence>
<dbReference type="InterPro" id="IPR000172">
    <property type="entry name" value="GMC_OxRdtase_N"/>
</dbReference>
<protein>
    <submittedName>
        <fullName evidence="7">Glucose dehydrogenase</fullName>
    </submittedName>
</protein>
<evidence type="ECO:0000256" key="2">
    <source>
        <dbReference type="ARBA" id="ARBA00010790"/>
    </source>
</evidence>
<name>A0A8X6PLR0_NEPPI</name>
<organism evidence="7 8">
    <name type="scientific">Nephila pilipes</name>
    <name type="common">Giant wood spider</name>
    <name type="synonym">Nephila maculata</name>
    <dbReference type="NCBI Taxonomy" id="299642"/>
    <lineage>
        <taxon>Eukaryota</taxon>
        <taxon>Metazoa</taxon>
        <taxon>Ecdysozoa</taxon>
        <taxon>Arthropoda</taxon>
        <taxon>Chelicerata</taxon>
        <taxon>Arachnida</taxon>
        <taxon>Araneae</taxon>
        <taxon>Araneomorphae</taxon>
        <taxon>Entelegynae</taxon>
        <taxon>Araneoidea</taxon>
        <taxon>Nephilidae</taxon>
        <taxon>Nephila</taxon>
    </lineage>
</organism>
<keyword evidence="3" id="KW-0285">Flavoprotein</keyword>
<dbReference type="PANTHER" id="PTHR11552">
    <property type="entry name" value="GLUCOSE-METHANOL-CHOLINE GMC OXIDOREDUCTASE"/>
    <property type="match status" value="1"/>
</dbReference>
<comment type="similarity">
    <text evidence="2">Belongs to the GMC oxidoreductase family.</text>
</comment>
<dbReference type="SUPFAM" id="SSF51905">
    <property type="entry name" value="FAD/NAD(P)-binding domain"/>
    <property type="match status" value="1"/>
</dbReference>
<accession>A0A8X6PLR0</accession>
<feature type="compositionally biased region" description="Low complexity" evidence="5">
    <location>
        <begin position="474"/>
        <end position="485"/>
    </location>
</feature>
<dbReference type="PANTHER" id="PTHR11552:SF147">
    <property type="entry name" value="CHOLINE DEHYDROGENASE, MITOCHONDRIAL"/>
    <property type="match status" value="1"/>
</dbReference>
<evidence type="ECO:0000259" key="6">
    <source>
        <dbReference type="Pfam" id="PF00732"/>
    </source>
</evidence>
<feature type="domain" description="Glucose-methanol-choline oxidoreductase N-terminal" evidence="6">
    <location>
        <begin position="68"/>
        <end position="360"/>
    </location>
</feature>
<feature type="region of interest" description="Disordered" evidence="5">
    <location>
        <begin position="466"/>
        <end position="500"/>
    </location>
</feature>
<keyword evidence="4" id="KW-0274">FAD</keyword>
<comment type="caution">
    <text evidence="7">The sequence shown here is derived from an EMBL/GenBank/DDBJ whole genome shotgun (WGS) entry which is preliminary data.</text>
</comment>
<reference evidence="7" key="1">
    <citation type="submission" date="2020-08" db="EMBL/GenBank/DDBJ databases">
        <title>Multicomponent nature underlies the extraordinary mechanical properties of spider dragline silk.</title>
        <authorList>
            <person name="Kono N."/>
            <person name="Nakamura H."/>
            <person name="Mori M."/>
            <person name="Yoshida Y."/>
            <person name="Ohtoshi R."/>
            <person name="Malay A.D."/>
            <person name="Moran D.A.P."/>
            <person name="Tomita M."/>
            <person name="Numata K."/>
            <person name="Arakawa K."/>
        </authorList>
    </citation>
    <scope>NUCLEOTIDE SEQUENCE</scope>
</reference>
<feature type="compositionally biased region" description="Basic residues" evidence="5">
    <location>
        <begin position="490"/>
        <end position="500"/>
    </location>
</feature>
<evidence type="ECO:0000313" key="7">
    <source>
        <dbReference type="EMBL" id="GFT74066.1"/>
    </source>
</evidence>
<dbReference type="Gene3D" id="3.50.50.60">
    <property type="entry name" value="FAD/NAD(P)-binding domain"/>
    <property type="match status" value="1"/>
</dbReference>
<evidence type="ECO:0000313" key="8">
    <source>
        <dbReference type="Proteomes" id="UP000887013"/>
    </source>
</evidence>
<dbReference type="Gene3D" id="3.30.560.10">
    <property type="entry name" value="Glucose Oxidase, domain 3"/>
    <property type="match status" value="1"/>
</dbReference>
<dbReference type="Pfam" id="PF00732">
    <property type="entry name" value="GMC_oxred_N"/>
    <property type="match status" value="1"/>
</dbReference>
<evidence type="ECO:0000256" key="3">
    <source>
        <dbReference type="ARBA" id="ARBA00022630"/>
    </source>
</evidence>
<comment type="cofactor">
    <cofactor evidence="1">
        <name>FAD</name>
        <dbReference type="ChEBI" id="CHEBI:57692"/>
    </cofactor>
</comment>
<dbReference type="OrthoDB" id="6435988at2759"/>
<dbReference type="GO" id="GO:0050660">
    <property type="term" value="F:flavin adenine dinucleotide binding"/>
    <property type="evidence" value="ECO:0007669"/>
    <property type="project" value="InterPro"/>
</dbReference>
<evidence type="ECO:0000256" key="4">
    <source>
        <dbReference type="ARBA" id="ARBA00022827"/>
    </source>
</evidence>
<evidence type="ECO:0000256" key="5">
    <source>
        <dbReference type="SAM" id="MobiDB-lite"/>
    </source>
</evidence>
<dbReference type="Proteomes" id="UP000887013">
    <property type="component" value="Unassembled WGS sequence"/>
</dbReference>
<dbReference type="GO" id="GO:0016614">
    <property type="term" value="F:oxidoreductase activity, acting on CH-OH group of donors"/>
    <property type="evidence" value="ECO:0007669"/>
    <property type="project" value="InterPro"/>
</dbReference>
<dbReference type="InterPro" id="IPR012132">
    <property type="entry name" value="GMC_OxRdtase"/>
</dbReference>
<dbReference type="InterPro" id="IPR036188">
    <property type="entry name" value="FAD/NAD-bd_sf"/>
</dbReference>
<dbReference type="EMBL" id="BMAW01117230">
    <property type="protein sequence ID" value="GFT74066.1"/>
    <property type="molecule type" value="Genomic_DNA"/>
</dbReference>
<dbReference type="AlphaFoldDB" id="A0A8X6PLR0"/>
<proteinExistence type="inferred from homology"/>
<keyword evidence="8" id="KW-1185">Reference proteome</keyword>
<gene>
    <name evidence="7" type="primary">Gld</name>
    <name evidence="7" type="ORF">NPIL_339331</name>
</gene>